<organism evidence="1 2">
    <name type="scientific">Amycolatopsis rhizosphaerae</name>
    <dbReference type="NCBI Taxonomy" id="2053003"/>
    <lineage>
        <taxon>Bacteria</taxon>
        <taxon>Bacillati</taxon>
        <taxon>Actinomycetota</taxon>
        <taxon>Actinomycetes</taxon>
        <taxon>Pseudonocardiales</taxon>
        <taxon>Pseudonocardiaceae</taxon>
        <taxon>Amycolatopsis</taxon>
    </lineage>
</organism>
<comment type="caution">
    <text evidence="1">The sequence shown here is derived from an EMBL/GenBank/DDBJ whole genome shotgun (WGS) entry which is preliminary data.</text>
</comment>
<dbReference type="AlphaFoldDB" id="A0A558C9E0"/>
<dbReference type="OrthoDB" id="3626248at2"/>
<evidence type="ECO:0000313" key="2">
    <source>
        <dbReference type="Proteomes" id="UP000320011"/>
    </source>
</evidence>
<name>A0A558C9E0_9PSEU</name>
<proteinExistence type="predicted"/>
<reference evidence="1 2" key="2">
    <citation type="submission" date="2019-08" db="EMBL/GenBank/DDBJ databases">
        <title>Amycolatopsis acidicola sp. nov., isolated from peat swamp forest soil.</title>
        <authorList>
            <person name="Srisuk N."/>
        </authorList>
    </citation>
    <scope>NUCLEOTIDE SEQUENCE [LARGE SCALE GENOMIC DNA]</scope>
    <source>
        <strain evidence="1 2">TBRC 6029</strain>
    </source>
</reference>
<sequence>MTMDVSRNGVDTPATVLAARARDATYGLYRCALRAEERGGLGGAAEVSEVLASLKQTGDNIARCLPELTLWLEQRMCSGGLSGPGYDAVTRSVFETASALARAQDLTLQLGVELGTAEAASRELTG</sequence>
<evidence type="ECO:0000313" key="1">
    <source>
        <dbReference type="EMBL" id="TVT45383.1"/>
    </source>
</evidence>
<dbReference type="EMBL" id="VJWX01000213">
    <property type="protein sequence ID" value="TVT45383.1"/>
    <property type="molecule type" value="Genomic_DNA"/>
</dbReference>
<gene>
    <name evidence="1" type="ORF">FNH05_20630</name>
</gene>
<accession>A0A558C9E0</accession>
<reference evidence="1 2" key="1">
    <citation type="submission" date="2019-07" db="EMBL/GenBank/DDBJ databases">
        <authorList>
            <person name="Duangmal K."/>
            <person name="Teo W.F.A."/>
        </authorList>
    </citation>
    <scope>NUCLEOTIDE SEQUENCE [LARGE SCALE GENOMIC DNA]</scope>
    <source>
        <strain evidence="1 2">TBRC 6029</strain>
    </source>
</reference>
<dbReference type="Proteomes" id="UP000320011">
    <property type="component" value="Unassembled WGS sequence"/>
</dbReference>
<keyword evidence="2" id="KW-1185">Reference proteome</keyword>
<protein>
    <submittedName>
        <fullName evidence="1">Uncharacterized protein</fullName>
    </submittedName>
</protein>
<dbReference type="RefSeq" id="WP_144590350.1">
    <property type="nucleotide sequence ID" value="NZ_VJWX01000213.1"/>
</dbReference>